<dbReference type="GO" id="GO:0015074">
    <property type="term" value="P:DNA integration"/>
    <property type="evidence" value="ECO:0007669"/>
    <property type="project" value="InterPro"/>
</dbReference>
<dbReference type="SUPFAM" id="SSF53098">
    <property type="entry name" value="Ribonuclease H-like"/>
    <property type="match status" value="1"/>
</dbReference>
<name>A0A6J7GKW6_9ZZZZ</name>
<dbReference type="InterPro" id="IPR001584">
    <property type="entry name" value="Integrase_cat-core"/>
</dbReference>
<dbReference type="AlphaFoldDB" id="A0A6J7GKW6"/>
<dbReference type="Gene3D" id="3.30.420.10">
    <property type="entry name" value="Ribonuclease H-like superfamily/Ribonuclease H"/>
    <property type="match status" value="1"/>
</dbReference>
<dbReference type="PANTHER" id="PTHR46889:SF4">
    <property type="entry name" value="TRANSPOSASE INSO FOR INSERTION SEQUENCE ELEMENT IS911B-RELATED"/>
    <property type="match status" value="1"/>
</dbReference>
<dbReference type="NCBIfam" id="NF033516">
    <property type="entry name" value="transpos_IS3"/>
    <property type="match status" value="1"/>
</dbReference>
<dbReference type="InterPro" id="IPR036397">
    <property type="entry name" value="RNaseH_sf"/>
</dbReference>
<organism evidence="2">
    <name type="scientific">freshwater metagenome</name>
    <dbReference type="NCBI Taxonomy" id="449393"/>
    <lineage>
        <taxon>unclassified sequences</taxon>
        <taxon>metagenomes</taxon>
        <taxon>ecological metagenomes</taxon>
    </lineage>
</organism>
<dbReference type="InterPro" id="IPR025948">
    <property type="entry name" value="HTH-like_dom"/>
</dbReference>
<dbReference type="Pfam" id="PF13276">
    <property type="entry name" value="HTH_21"/>
    <property type="match status" value="1"/>
</dbReference>
<feature type="domain" description="Integrase catalytic" evidence="1">
    <location>
        <begin position="120"/>
        <end position="282"/>
    </location>
</feature>
<accession>A0A6J7GKW6</accession>
<proteinExistence type="predicted"/>
<evidence type="ECO:0000259" key="1">
    <source>
        <dbReference type="PROSITE" id="PS50994"/>
    </source>
</evidence>
<reference evidence="2" key="1">
    <citation type="submission" date="2020-05" db="EMBL/GenBank/DDBJ databases">
        <authorList>
            <person name="Chiriac C."/>
            <person name="Salcher M."/>
            <person name="Ghai R."/>
            <person name="Kavagutti S V."/>
        </authorList>
    </citation>
    <scope>NUCLEOTIDE SEQUENCE</scope>
</reference>
<dbReference type="InterPro" id="IPR048020">
    <property type="entry name" value="Transpos_IS3"/>
</dbReference>
<protein>
    <submittedName>
        <fullName evidence="2">Unannotated protein</fullName>
    </submittedName>
</protein>
<gene>
    <name evidence="2" type="ORF">UFOPK3472_02903</name>
</gene>
<dbReference type="PROSITE" id="PS50994">
    <property type="entry name" value="INTEGRASE"/>
    <property type="match status" value="1"/>
</dbReference>
<dbReference type="EMBL" id="CAFBLX010000246">
    <property type="protein sequence ID" value="CAB4908921.1"/>
    <property type="molecule type" value="Genomic_DNA"/>
</dbReference>
<dbReference type="GO" id="GO:0003676">
    <property type="term" value="F:nucleic acid binding"/>
    <property type="evidence" value="ECO:0007669"/>
    <property type="project" value="InterPro"/>
</dbReference>
<dbReference type="Pfam" id="PF00665">
    <property type="entry name" value="rve"/>
    <property type="match status" value="1"/>
</dbReference>
<dbReference type="InterPro" id="IPR012337">
    <property type="entry name" value="RNaseH-like_sf"/>
</dbReference>
<sequence>MKVLAVIALKAQYRLDVLLDVAGLARSTFFYRQAQLRRPDPKAALKAAVTRAFEKNHRRYGHRRVHRVLVDAGWRVAKKTVLAVMRELGLACRVRRRRRYVSYQGQVGAVAANILDRQFTAAAPNQKWVTDVTEFRVGEAKLYLSPVMDLFDRQIISYSIGRSPTTEFTNRSLRAALGTLGEQDYPIVHSDQGFHYQHSSWRRLLADAGAIQSMSRKANCYDNAIIENFFGHLKEEMFHHVRYLNLDALHTAIEDYIDWFNNDRISLRLDGLSPVQYRAQALAA</sequence>
<dbReference type="Pfam" id="PF13333">
    <property type="entry name" value="rve_2"/>
    <property type="match status" value="1"/>
</dbReference>
<dbReference type="PANTHER" id="PTHR46889">
    <property type="entry name" value="TRANSPOSASE INSF FOR INSERTION SEQUENCE IS3B-RELATED"/>
    <property type="match status" value="1"/>
</dbReference>
<dbReference type="InterPro" id="IPR050900">
    <property type="entry name" value="Transposase_IS3/IS150/IS904"/>
</dbReference>
<evidence type="ECO:0000313" key="2">
    <source>
        <dbReference type="EMBL" id="CAB4908921.1"/>
    </source>
</evidence>